<reference evidence="2" key="1">
    <citation type="submission" date="2020-04" db="EMBL/GenBank/DDBJ databases">
        <authorList>
            <person name="Chiriac C."/>
            <person name="Salcher M."/>
            <person name="Ghai R."/>
            <person name="Kavagutti S V."/>
        </authorList>
    </citation>
    <scope>NUCLEOTIDE SEQUENCE</scope>
</reference>
<feature type="region of interest" description="Disordered" evidence="1">
    <location>
        <begin position="1"/>
        <end position="40"/>
    </location>
</feature>
<protein>
    <submittedName>
        <fullName evidence="2">Uncharacterized protein</fullName>
    </submittedName>
</protein>
<accession>A0A6J5N876</accession>
<evidence type="ECO:0000313" key="2">
    <source>
        <dbReference type="EMBL" id="CAB4153300.1"/>
    </source>
</evidence>
<gene>
    <name evidence="2" type="ORF">UFOVP621_76</name>
</gene>
<proteinExistence type="predicted"/>
<sequence length="130" mass="14639">MNLDDDQLDRGNVVPESSFATRKLQQEHAKGNHENPETEEDYLHVQTNCPDCLNEHVKGVKEDHEDGLHDFDAHPDCATCKDAPKASVSRYDENVKLSEKLVKGLNATVYHDQHRGDPHPACVLCKLGQR</sequence>
<feature type="compositionally biased region" description="Basic and acidic residues" evidence="1">
    <location>
        <begin position="24"/>
        <end position="36"/>
    </location>
</feature>
<evidence type="ECO:0000256" key="1">
    <source>
        <dbReference type="SAM" id="MobiDB-lite"/>
    </source>
</evidence>
<organism evidence="2">
    <name type="scientific">uncultured Caudovirales phage</name>
    <dbReference type="NCBI Taxonomy" id="2100421"/>
    <lineage>
        <taxon>Viruses</taxon>
        <taxon>Duplodnaviria</taxon>
        <taxon>Heunggongvirae</taxon>
        <taxon>Uroviricota</taxon>
        <taxon>Caudoviricetes</taxon>
        <taxon>Peduoviridae</taxon>
        <taxon>Maltschvirus</taxon>
        <taxon>Maltschvirus maltsch</taxon>
    </lineage>
</organism>
<name>A0A6J5N876_9CAUD</name>
<dbReference type="EMBL" id="LR796586">
    <property type="protein sequence ID" value="CAB4153300.1"/>
    <property type="molecule type" value="Genomic_DNA"/>
</dbReference>